<dbReference type="PANTHER" id="PTHR48098">
    <property type="entry name" value="ENTEROCHELIN ESTERASE-RELATED"/>
    <property type="match status" value="1"/>
</dbReference>
<evidence type="ECO:0000313" key="3">
    <source>
        <dbReference type="Proteomes" id="UP001623852"/>
    </source>
</evidence>
<evidence type="ECO:0000313" key="2">
    <source>
        <dbReference type="EMBL" id="WYZ19220.1"/>
    </source>
</evidence>
<accession>A0ABZ2UCJ9</accession>
<dbReference type="GO" id="GO:0016787">
    <property type="term" value="F:hydrolase activity"/>
    <property type="evidence" value="ECO:0007669"/>
    <property type="project" value="UniProtKB-KW"/>
</dbReference>
<keyword evidence="3" id="KW-1185">Reference proteome</keyword>
<dbReference type="Proteomes" id="UP001623852">
    <property type="component" value="Chromosome"/>
</dbReference>
<keyword evidence="2" id="KW-0378">Hydrolase</keyword>
<name>A0ABZ2UCJ9_9FLAO</name>
<dbReference type="InterPro" id="IPR050583">
    <property type="entry name" value="Mycobacterial_A85_antigen"/>
</dbReference>
<dbReference type="Pfam" id="PF20434">
    <property type="entry name" value="BD-FAE"/>
    <property type="match status" value="1"/>
</dbReference>
<dbReference type="InterPro" id="IPR029058">
    <property type="entry name" value="AB_hydrolase_fold"/>
</dbReference>
<dbReference type="InterPro" id="IPR000801">
    <property type="entry name" value="Esterase-like"/>
</dbReference>
<dbReference type="Gene3D" id="3.40.50.1820">
    <property type="entry name" value="alpha/beta hydrolase"/>
    <property type="match status" value="2"/>
</dbReference>
<dbReference type="SUPFAM" id="SSF53474">
    <property type="entry name" value="alpha/beta-Hydrolases"/>
    <property type="match status" value="2"/>
</dbReference>
<dbReference type="EMBL" id="CP150845">
    <property type="protein sequence ID" value="WYZ19220.1"/>
    <property type="molecule type" value="Genomic_DNA"/>
</dbReference>
<dbReference type="PANTHER" id="PTHR48098:SF1">
    <property type="entry name" value="DIACYLGLYCEROL ACYLTRANSFERASE_MYCOLYLTRANSFERASE AG85A"/>
    <property type="match status" value="1"/>
</dbReference>
<gene>
    <name evidence="2" type="ORF">AABD74_18870</name>
</gene>
<sequence>MKVRSIKQTVLTFVCLTMVTFNFFGQSTQINLWNGKIPGAIPNVNYKQTVDSEDNWTKMRFVTNPVLDMYPAPKEKAAGTAVIICPGGAYWGLAIAHEGEEVAKWLNNLGVTAFVLKYRLPSDAIMVDKSIGPLQDGQEAIRLVRRHAKEWGIDPAKIGIMGFSAGGHLASTISTHFNEKVYDTSDSVSARPDFSLLIYPVISMEESITNKGSKVNLLGDNPSLEKVKHFSNELQVNNETPPAFLVHSIDDKAVLVQNSINYALAMEKHNVLCELHIYQSGGHGYGLGRSKNTESSWPEACRKWLEARGYIGEKETPKVGFGEPAKLNPDDKPAFNDPPVGFRDKRNNISHGTITTVQYDSKTLGTRREMMVYTPPGYSPDKKYPVIYLLHGLNSGNGQWPYWVRADYIIDNLLADGKIKPMIMVFPNTNTKVTVENPKIDEQEDRKDGYKGYGKSFENDLLNDIVPFIESHYSVYTDRKQRALAGLSMGGGQSLNIGLSHINTFAYVGGFSSAPNTNEFGGLSNTKLLPDLTAAKKQLKVLWLACGSKDGLFSVSQRVHQYLKEQGVPHIWHVDSNGHDDTEWANNLYLFVQHIFK</sequence>
<dbReference type="RefSeq" id="WP_406843925.1">
    <property type="nucleotide sequence ID" value="NZ_CP150845.1"/>
</dbReference>
<reference evidence="2 3" key="1">
    <citation type="submission" date="2024-03" db="EMBL/GenBank/DDBJ databases">
        <title>Flavobacterium soyae.</title>
        <authorList>
            <person name="Zheng W."/>
        </authorList>
    </citation>
    <scope>NUCLEOTIDE SEQUENCE [LARGE SCALE GENOMIC DNA]</scope>
    <source>
        <strain evidence="2 3">55</strain>
    </source>
</reference>
<organism evidence="2 3">
    <name type="scientific">Flavobacterium soyae</name>
    <dbReference type="NCBI Taxonomy" id="2903098"/>
    <lineage>
        <taxon>Bacteria</taxon>
        <taxon>Pseudomonadati</taxon>
        <taxon>Bacteroidota</taxon>
        <taxon>Flavobacteriia</taxon>
        <taxon>Flavobacteriales</taxon>
        <taxon>Flavobacteriaceae</taxon>
        <taxon>Flavobacterium</taxon>
    </lineage>
</organism>
<feature type="domain" description="BD-FAE-like" evidence="1">
    <location>
        <begin position="67"/>
        <end position="261"/>
    </location>
</feature>
<proteinExistence type="predicted"/>
<protein>
    <submittedName>
        <fullName evidence="2">Alpha/beta hydrolase-fold protein</fullName>
    </submittedName>
</protein>
<dbReference type="Pfam" id="PF00756">
    <property type="entry name" value="Esterase"/>
    <property type="match status" value="1"/>
</dbReference>
<dbReference type="InterPro" id="IPR049492">
    <property type="entry name" value="BD-FAE-like_dom"/>
</dbReference>
<evidence type="ECO:0000259" key="1">
    <source>
        <dbReference type="Pfam" id="PF20434"/>
    </source>
</evidence>